<evidence type="ECO:0000313" key="2">
    <source>
        <dbReference type="Proteomes" id="UP000635726"/>
    </source>
</evidence>
<organism evidence="1 2">
    <name type="scientific">Deinococcus aquiradiocola</name>
    <dbReference type="NCBI Taxonomy" id="393059"/>
    <lineage>
        <taxon>Bacteria</taxon>
        <taxon>Thermotogati</taxon>
        <taxon>Deinococcota</taxon>
        <taxon>Deinococci</taxon>
        <taxon>Deinococcales</taxon>
        <taxon>Deinococcaceae</taxon>
        <taxon>Deinococcus</taxon>
    </lineage>
</organism>
<reference evidence="1" key="2">
    <citation type="submission" date="2020-09" db="EMBL/GenBank/DDBJ databases">
        <authorList>
            <person name="Sun Q."/>
            <person name="Ohkuma M."/>
        </authorList>
    </citation>
    <scope>NUCLEOTIDE SEQUENCE</scope>
    <source>
        <strain evidence="1">JCM 14371</strain>
    </source>
</reference>
<gene>
    <name evidence="1" type="ORF">GCM10008939_21370</name>
</gene>
<dbReference type="Proteomes" id="UP000635726">
    <property type="component" value="Unassembled WGS sequence"/>
</dbReference>
<protein>
    <submittedName>
        <fullName evidence="1">Uncharacterized protein</fullName>
    </submittedName>
</protein>
<evidence type="ECO:0000313" key="1">
    <source>
        <dbReference type="EMBL" id="GGJ77012.1"/>
    </source>
</evidence>
<proteinExistence type="predicted"/>
<dbReference type="EMBL" id="BMOE01000006">
    <property type="protein sequence ID" value="GGJ77012.1"/>
    <property type="molecule type" value="Genomic_DNA"/>
</dbReference>
<reference evidence="1" key="1">
    <citation type="journal article" date="2014" name="Int. J. Syst. Evol. Microbiol.">
        <title>Complete genome sequence of Corynebacterium casei LMG S-19264T (=DSM 44701T), isolated from a smear-ripened cheese.</title>
        <authorList>
            <consortium name="US DOE Joint Genome Institute (JGI-PGF)"/>
            <person name="Walter F."/>
            <person name="Albersmeier A."/>
            <person name="Kalinowski J."/>
            <person name="Ruckert C."/>
        </authorList>
    </citation>
    <scope>NUCLEOTIDE SEQUENCE</scope>
    <source>
        <strain evidence="1">JCM 14371</strain>
    </source>
</reference>
<accession>A0A917PGL0</accession>
<comment type="caution">
    <text evidence="1">The sequence shown here is derived from an EMBL/GenBank/DDBJ whole genome shotgun (WGS) entry which is preliminary data.</text>
</comment>
<name>A0A917PGL0_9DEIO</name>
<sequence length="56" mass="6337">MRDHLMAQGLLQRCRAQVLAQRVVRGKLAIHVSFEVQMTHFGKRVQGESARVGHQA</sequence>
<dbReference type="AlphaFoldDB" id="A0A917PGL0"/>
<keyword evidence="2" id="KW-1185">Reference proteome</keyword>